<evidence type="ECO:0000259" key="5">
    <source>
        <dbReference type="PROSITE" id="PS50977"/>
    </source>
</evidence>
<feature type="DNA-binding region" description="H-T-H motif" evidence="4">
    <location>
        <begin position="38"/>
        <end position="57"/>
    </location>
</feature>
<evidence type="ECO:0000256" key="2">
    <source>
        <dbReference type="ARBA" id="ARBA00023125"/>
    </source>
</evidence>
<keyword evidence="1" id="KW-0805">Transcription regulation</keyword>
<evidence type="ECO:0000256" key="3">
    <source>
        <dbReference type="ARBA" id="ARBA00023163"/>
    </source>
</evidence>
<dbReference type="PANTHER" id="PTHR30055:SF234">
    <property type="entry name" value="HTH-TYPE TRANSCRIPTIONAL REGULATOR BETI"/>
    <property type="match status" value="1"/>
</dbReference>
<dbReference type="Proteomes" id="UP000246569">
    <property type="component" value="Unassembled WGS sequence"/>
</dbReference>
<dbReference type="RefSeq" id="WP_110018855.1">
    <property type="nucleotide sequence ID" value="NZ_QGTJ01000006.1"/>
</dbReference>
<dbReference type="InterPro" id="IPR050109">
    <property type="entry name" value="HTH-type_TetR-like_transc_reg"/>
</dbReference>
<comment type="caution">
    <text evidence="6">The sequence shown here is derived from an EMBL/GenBank/DDBJ whole genome shotgun (WGS) entry which is preliminary data.</text>
</comment>
<evidence type="ECO:0000256" key="4">
    <source>
        <dbReference type="PROSITE-ProRule" id="PRU00335"/>
    </source>
</evidence>
<dbReference type="Gene3D" id="1.10.357.10">
    <property type="entry name" value="Tetracycline Repressor, domain 2"/>
    <property type="match status" value="1"/>
</dbReference>
<keyword evidence="2 4" id="KW-0238">DNA-binding</keyword>
<sequence>MSTTPTMARKERERAAREELILEQARRMLAESGYLDLNLDELARRVEYSKGTLYQHFSSKEDLVMAIAVRGLQARAGLFERALGFRGANTRECVQAISVAAGQFCHAFPDYFEVETLVKLSSFALRASELRRNQLGLAVGRGFRCVQGIVQAALHLGDLPAHAHLAPERIAFALASVSVGSEIMGRLPELRLLAGIDNLAAVVRENQSLLLDGCGWKPLRSEYDMAAVDRRIRAEVFPEASWLDV</sequence>
<dbReference type="GO" id="GO:0000976">
    <property type="term" value="F:transcription cis-regulatory region binding"/>
    <property type="evidence" value="ECO:0007669"/>
    <property type="project" value="TreeGrafter"/>
</dbReference>
<dbReference type="AlphaFoldDB" id="A0A317MVM7"/>
<dbReference type="InterPro" id="IPR009057">
    <property type="entry name" value="Homeodomain-like_sf"/>
</dbReference>
<dbReference type="GO" id="GO:0003700">
    <property type="term" value="F:DNA-binding transcription factor activity"/>
    <property type="evidence" value="ECO:0007669"/>
    <property type="project" value="TreeGrafter"/>
</dbReference>
<dbReference type="InterPro" id="IPR001647">
    <property type="entry name" value="HTH_TetR"/>
</dbReference>
<keyword evidence="7" id="KW-1185">Reference proteome</keyword>
<organism evidence="6 7">
    <name type="scientific">Plasticicumulans acidivorans</name>
    <dbReference type="NCBI Taxonomy" id="886464"/>
    <lineage>
        <taxon>Bacteria</taxon>
        <taxon>Pseudomonadati</taxon>
        <taxon>Pseudomonadota</taxon>
        <taxon>Gammaproteobacteria</taxon>
        <taxon>Candidatus Competibacteraceae</taxon>
        <taxon>Plasticicumulans</taxon>
    </lineage>
</organism>
<reference evidence="6 7" key="1">
    <citation type="submission" date="2018-05" db="EMBL/GenBank/DDBJ databases">
        <title>Genomic Encyclopedia of Type Strains, Phase IV (KMG-IV): sequencing the most valuable type-strain genomes for metagenomic binning, comparative biology and taxonomic classification.</title>
        <authorList>
            <person name="Goeker M."/>
        </authorList>
    </citation>
    <scope>NUCLEOTIDE SEQUENCE [LARGE SCALE GENOMIC DNA]</scope>
    <source>
        <strain evidence="6 7">DSM 23606</strain>
    </source>
</reference>
<dbReference type="PANTHER" id="PTHR30055">
    <property type="entry name" value="HTH-TYPE TRANSCRIPTIONAL REGULATOR RUTR"/>
    <property type="match status" value="1"/>
</dbReference>
<dbReference type="SUPFAM" id="SSF46689">
    <property type="entry name" value="Homeodomain-like"/>
    <property type="match status" value="1"/>
</dbReference>
<dbReference type="PROSITE" id="PS50977">
    <property type="entry name" value="HTH_TETR_2"/>
    <property type="match status" value="1"/>
</dbReference>
<feature type="domain" description="HTH tetR-type" evidence="5">
    <location>
        <begin position="15"/>
        <end position="75"/>
    </location>
</feature>
<dbReference type="OrthoDB" id="63332at2"/>
<accession>A0A317MVM7</accession>
<dbReference type="PRINTS" id="PR00455">
    <property type="entry name" value="HTHTETR"/>
</dbReference>
<keyword evidence="3" id="KW-0804">Transcription</keyword>
<proteinExistence type="predicted"/>
<protein>
    <submittedName>
        <fullName evidence="6">TetR family transcriptional regulator</fullName>
    </submittedName>
</protein>
<gene>
    <name evidence="6" type="ORF">C7443_106195</name>
</gene>
<dbReference type="EMBL" id="QGTJ01000006">
    <property type="protein sequence ID" value="PWV61181.1"/>
    <property type="molecule type" value="Genomic_DNA"/>
</dbReference>
<evidence type="ECO:0000256" key="1">
    <source>
        <dbReference type="ARBA" id="ARBA00023015"/>
    </source>
</evidence>
<evidence type="ECO:0000313" key="6">
    <source>
        <dbReference type="EMBL" id="PWV61181.1"/>
    </source>
</evidence>
<evidence type="ECO:0000313" key="7">
    <source>
        <dbReference type="Proteomes" id="UP000246569"/>
    </source>
</evidence>
<dbReference type="Pfam" id="PF00440">
    <property type="entry name" value="TetR_N"/>
    <property type="match status" value="1"/>
</dbReference>
<name>A0A317MVM7_9GAMM</name>